<dbReference type="AlphaFoldDB" id="A0A183GWE9"/>
<keyword evidence="2" id="KW-1185">Reference proteome</keyword>
<reference evidence="3" key="2">
    <citation type="submission" date="2019-09" db="UniProtKB">
        <authorList>
            <consortium name="WormBaseParasite"/>
        </authorList>
    </citation>
    <scope>IDENTIFICATION</scope>
</reference>
<gene>
    <name evidence="1" type="ORF">HPBE_LOCUS27018</name>
</gene>
<evidence type="ECO:0000313" key="2">
    <source>
        <dbReference type="Proteomes" id="UP000050761"/>
    </source>
</evidence>
<organism evidence="2 3">
    <name type="scientific">Heligmosomoides polygyrus</name>
    <name type="common">Parasitic roundworm</name>
    <dbReference type="NCBI Taxonomy" id="6339"/>
    <lineage>
        <taxon>Eukaryota</taxon>
        <taxon>Metazoa</taxon>
        <taxon>Ecdysozoa</taxon>
        <taxon>Nematoda</taxon>
        <taxon>Chromadorea</taxon>
        <taxon>Rhabditida</taxon>
        <taxon>Rhabditina</taxon>
        <taxon>Rhabditomorpha</taxon>
        <taxon>Strongyloidea</taxon>
        <taxon>Heligmosomidae</taxon>
        <taxon>Heligmosomoides</taxon>
    </lineage>
</organism>
<evidence type="ECO:0000313" key="1">
    <source>
        <dbReference type="EMBL" id="VDP60443.1"/>
    </source>
</evidence>
<accession>A0A183GWE9</accession>
<dbReference type="Proteomes" id="UP000050761">
    <property type="component" value="Unassembled WGS sequence"/>
</dbReference>
<accession>A0A3P8IS17</accession>
<sequence length="39" mass="4514">MAPDGPGSSLDEDDVASFFDESYTEMNEFFTKWDDIFEQ</sequence>
<protein>
    <submittedName>
        <fullName evidence="3">Cilia- and flagella-associated protein 36</fullName>
    </submittedName>
</protein>
<proteinExistence type="predicted"/>
<dbReference type="WBParaSite" id="HPBE_0002701901-mRNA-1">
    <property type="protein sequence ID" value="HPBE_0002701901-mRNA-1"/>
    <property type="gene ID" value="HPBE_0002701901"/>
</dbReference>
<dbReference type="OrthoDB" id="5988181at2759"/>
<reference evidence="1 2" key="1">
    <citation type="submission" date="2018-11" db="EMBL/GenBank/DDBJ databases">
        <authorList>
            <consortium name="Pathogen Informatics"/>
        </authorList>
    </citation>
    <scope>NUCLEOTIDE SEQUENCE [LARGE SCALE GENOMIC DNA]</scope>
</reference>
<name>A0A183GWE9_HELPZ</name>
<dbReference type="EMBL" id="UZAH01041630">
    <property type="protein sequence ID" value="VDP60443.1"/>
    <property type="molecule type" value="Genomic_DNA"/>
</dbReference>
<evidence type="ECO:0000313" key="3">
    <source>
        <dbReference type="WBParaSite" id="HPBE_0002701901-mRNA-1"/>
    </source>
</evidence>